<proteinExistence type="inferred from homology"/>
<sequence>MNIIKQAAFNLNNHCINSWKQSNKPIFGYTCSQVPSELFYAGGILPIRLRGVGIQGLDIADAYYGPFICSFPKAILQAMAEKKLTHLHGAIIADGCDSMRRMDECWRHASTDYPHMDLPFFHYMNIPRKISDHAREWFIHELNTLKRSLENHFNTQISMEHIQEAIRVYNASRRLIEKIESLRQPDPPRISGADAFTVNLAAESMAPETFQEQVSRFLDNLPNEDIRSDGPRIMIAGSAYDDIHLIQTIENAGATVVGENVCFGPSHRMSQIDEQLPPMEALADL</sequence>
<gene>
    <name evidence="2" type="ORF">OMM_08503</name>
</gene>
<accession>A0A1V1P7S5</accession>
<dbReference type="Proteomes" id="UP000189670">
    <property type="component" value="Unassembled WGS sequence"/>
</dbReference>
<name>A0A1V1P7S5_9BACT</name>
<evidence type="ECO:0000256" key="1">
    <source>
        <dbReference type="ARBA" id="ARBA00005806"/>
    </source>
</evidence>
<evidence type="ECO:0000313" key="3">
    <source>
        <dbReference type="Proteomes" id="UP000189670"/>
    </source>
</evidence>
<dbReference type="Pfam" id="PF06050">
    <property type="entry name" value="HGD-D"/>
    <property type="match status" value="1"/>
</dbReference>
<dbReference type="Gene3D" id="3.40.50.11900">
    <property type="match status" value="1"/>
</dbReference>
<dbReference type="InterPro" id="IPR010327">
    <property type="entry name" value="FldB/FldC_alpha/beta"/>
</dbReference>
<comment type="caution">
    <text evidence="2">The sequence shown here is derived from an EMBL/GenBank/DDBJ whole genome shotgun (WGS) entry which is preliminary data.</text>
</comment>
<dbReference type="EMBL" id="ATBP01000357">
    <property type="protein sequence ID" value="ETR70860.1"/>
    <property type="molecule type" value="Genomic_DNA"/>
</dbReference>
<dbReference type="PANTHER" id="PTHR30548:SF1">
    <property type="entry name" value="DEHYDRATASE SUBUNIT MJ0007-RELATED"/>
    <property type="match status" value="1"/>
</dbReference>
<dbReference type="PANTHER" id="PTHR30548">
    <property type="entry name" value="2-HYDROXYGLUTARYL-COA DEHYDRATASE, D-COMPONENT-RELATED"/>
    <property type="match status" value="1"/>
</dbReference>
<comment type="similarity">
    <text evidence="1">Belongs to the FldB/FldC dehydratase alpha/beta subunit family.</text>
</comment>
<reference evidence="3" key="1">
    <citation type="submission" date="2012-11" db="EMBL/GenBank/DDBJ databases">
        <authorList>
            <person name="Lucero-Rivera Y.E."/>
            <person name="Tovar-Ramirez D."/>
        </authorList>
    </citation>
    <scope>NUCLEOTIDE SEQUENCE [LARGE SCALE GENOMIC DNA]</scope>
    <source>
        <strain evidence="3">Araruama</strain>
    </source>
</reference>
<dbReference type="AlphaFoldDB" id="A0A1V1P7S5"/>
<dbReference type="Gene3D" id="1.20.1270.370">
    <property type="match status" value="1"/>
</dbReference>
<dbReference type="Gene3D" id="3.40.50.11890">
    <property type="match status" value="1"/>
</dbReference>
<evidence type="ECO:0000313" key="2">
    <source>
        <dbReference type="EMBL" id="ETR70860.1"/>
    </source>
</evidence>
<protein>
    <submittedName>
        <fullName evidence="2">2-hydroxyglutaryl-CoA dehydratase D-component</fullName>
    </submittedName>
</protein>
<organism evidence="2 3">
    <name type="scientific">Candidatus Magnetoglobus multicellularis str. Araruama</name>
    <dbReference type="NCBI Taxonomy" id="890399"/>
    <lineage>
        <taxon>Bacteria</taxon>
        <taxon>Pseudomonadati</taxon>
        <taxon>Thermodesulfobacteriota</taxon>
        <taxon>Desulfobacteria</taxon>
        <taxon>Desulfobacterales</taxon>
        <taxon>Desulfobacteraceae</taxon>
        <taxon>Candidatus Magnetoglobus</taxon>
    </lineage>
</organism>
<feature type="non-terminal residue" evidence="2">
    <location>
        <position position="285"/>
    </location>
</feature>